<proteinExistence type="predicted"/>
<evidence type="ECO:0000313" key="1">
    <source>
        <dbReference type="EMBL" id="WCT72675.1"/>
    </source>
</evidence>
<protein>
    <submittedName>
        <fullName evidence="1">Uncharacterized protein</fullName>
    </submittedName>
</protein>
<dbReference type="RefSeq" id="WP_273686644.1">
    <property type="nucleotide sequence ID" value="NZ_CP117411.1"/>
</dbReference>
<evidence type="ECO:0000313" key="2">
    <source>
        <dbReference type="Proteomes" id="UP001220395"/>
    </source>
</evidence>
<accession>A0ABY7TI98</accession>
<sequence>MTEAIWGDAASPGIDWRISAALENVPRGDGDVAEVTSLEGAVRAWLTLDAGHRADAILTVEHPVILDGVSMTGFSGEGISALAERLPGPALRPIDGTVVDDAD</sequence>
<dbReference type="EMBL" id="CP117411">
    <property type="protein sequence ID" value="WCT72675.1"/>
    <property type="molecule type" value="Genomic_DNA"/>
</dbReference>
<organism evidence="1 2">
    <name type="scientific">Sphingomonas naphthae</name>
    <dbReference type="NCBI Taxonomy" id="1813468"/>
    <lineage>
        <taxon>Bacteria</taxon>
        <taxon>Pseudomonadati</taxon>
        <taxon>Pseudomonadota</taxon>
        <taxon>Alphaproteobacteria</taxon>
        <taxon>Sphingomonadales</taxon>
        <taxon>Sphingomonadaceae</taxon>
        <taxon>Sphingomonas</taxon>
    </lineage>
</organism>
<gene>
    <name evidence="1" type="ORF">PQ455_13670</name>
</gene>
<reference evidence="1 2" key="1">
    <citation type="submission" date="2023-02" db="EMBL/GenBank/DDBJ databases">
        <title>Genome sequence of Sphingomonas naphthae.</title>
        <authorList>
            <person name="Kim S."/>
            <person name="Heo J."/>
            <person name="Kwon S.-W."/>
        </authorList>
    </citation>
    <scope>NUCLEOTIDE SEQUENCE [LARGE SCALE GENOMIC DNA]</scope>
    <source>
        <strain evidence="1 2">KACC 18716</strain>
    </source>
</reference>
<keyword evidence="2" id="KW-1185">Reference proteome</keyword>
<dbReference type="Proteomes" id="UP001220395">
    <property type="component" value="Chromosome"/>
</dbReference>
<name>A0ABY7TI98_9SPHN</name>